<keyword evidence="4" id="KW-0472">Membrane</keyword>
<feature type="domain" description="Cadherin" evidence="6">
    <location>
        <begin position="2876"/>
        <end position="2980"/>
    </location>
</feature>
<feature type="domain" description="Cadherin" evidence="6">
    <location>
        <begin position="1819"/>
        <end position="1922"/>
    </location>
</feature>
<feature type="domain" description="Cadherin" evidence="6">
    <location>
        <begin position="2242"/>
        <end position="2345"/>
    </location>
</feature>
<dbReference type="Gene3D" id="2.60.40.1220">
    <property type="match status" value="2"/>
</dbReference>
<evidence type="ECO:0000256" key="5">
    <source>
        <dbReference type="ARBA" id="ARBA00023180"/>
    </source>
</evidence>
<feature type="domain" description="Cadherin" evidence="6">
    <location>
        <begin position="2144"/>
        <end position="2240"/>
    </location>
</feature>
<dbReference type="GO" id="GO:0005886">
    <property type="term" value="C:plasma membrane"/>
    <property type="evidence" value="ECO:0007669"/>
    <property type="project" value="TreeGrafter"/>
</dbReference>
<evidence type="ECO:0000256" key="4">
    <source>
        <dbReference type="ARBA" id="ARBA00022989"/>
    </source>
</evidence>
<dbReference type="InterPro" id="IPR011049">
    <property type="entry name" value="Serralysin-like_metalloprot_C"/>
</dbReference>
<proteinExistence type="predicted"/>
<name>A0A7L9U2N7_9BURK</name>
<feature type="domain" description="Cadherin" evidence="6">
    <location>
        <begin position="3512"/>
        <end position="3615"/>
    </location>
</feature>
<organism evidence="7 8">
    <name type="scientific">Massilia litorea</name>
    <dbReference type="NCBI Taxonomy" id="2769491"/>
    <lineage>
        <taxon>Bacteria</taxon>
        <taxon>Pseudomonadati</taxon>
        <taxon>Pseudomonadota</taxon>
        <taxon>Betaproteobacteria</taxon>
        <taxon>Burkholderiales</taxon>
        <taxon>Oxalobacteraceae</taxon>
        <taxon>Telluria group</taxon>
        <taxon>Massilia</taxon>
    </lineage>
</organism>
<dbReference type="Pfam" id="PF00028">
    <property type="entry name" value="Cadherin"/>
    <property type="match status" value="30"/>
</dbReference>
<keyword evidence="5" id="KW-0325">Glycoprotein</keyword>
<dbReference type="Pfam" id="PF14252">
    <property type="entry name" value="DUF4347"/>
    <property type="match status" value="1"/>
</dbReference>
<evidence type="ECO:0000256" key="1">
    <source>
        <dbReference type="ARBA" id="ARBA00004167"/>
    </source>
</evidence>
<keyword evidence="8" id="KW-1185">Reference proteome</keyword>
<dbReference type="InterPro" id="IPR018511">
    <property type="entry name" value="Hemolysin-typ_Ca-bd_CS"/>
</dbReference>
<dbReference type="Gene3D" id="2.60.40.60">
    <property type="entry name" value="Cadherins"/>
    <property type="match status" value="31"/>
</dbReference>
<feature type="domain" description="Cadherin" evidence="6">
    <location>
        <begin position="1714"/>
        <end position="1817"/>
    </location>
</feature>
<feature type="domain" description="Cadherin" evidence="6">
    <location>
        <begin position="2347"/>
        <end position="2450"/>
    </location>
</feature>
<dbReference type="PANTHER" id="PTHR24028">
    <property type="entry name" value="CADHERIN-87A"/>
    <property type="match status" value="1"/>
</dbReference>
<feature type="domain" description="Cadherin" evidence="6">
    <location>
        <begin position="1089"/>
        <end position="1185"/>
    </location>
</feature>
<feature type="domain" description="Cadherin" evidence="6">
    <location>
        <begin position="1292"/>
        <end position="1395"/>
    </location>
</feature>
<feature type="domain" description="Cadherin" evidence="6">
    <location>
        <begin position="447"/>
        <end position="559"/>
    </location>
</feature>
<dbReference type="Proteomes" id="UP000593875">
    <property type="component" value="Chromosome"/>
</dbReference>
<dbReference type="InterPro" id="IPR050174">
    <property type="entry name" value="Protocadherin/Cadherin-CA"/>
</dbReference>
<dbReference type="SMART" id="SM00112">
    <property type="entry name" value="CA"/>
    <property type="match status" value="31"/>
</dbReference>
<evidence type="ECO:0000313" key="7">
    <source>
        <dbReference type="EMBL" id="QOL49120.1"/>
    </source>
</evidence>
<evidence type="ECO:0000313" key="8">
    <source>
        <dbReference type="Proteomes" id="UP000593875"/>
    </source>
</evidence>
<feature type="domain" description="Cadherin" evidence="6">
    <location>
        <begin position="983"/>
        <end position="1079"/>
    </location>
</feature>
<keyword evidence="4" id="KW-1133">Transmembrane helix</keyword>
<dbReference type="RefSeq" id="WP_193686162.1">
    <property type="nucleotide sequence ID" value="NZ_CP062941.1"/>
</dbReference>
<dbReference type="InterPro" id="IPR019960">
    <property type="entry name" value="T1SS_VCA0849"/>
</dbReference>
<feature type="domain" description="Cadherin" evidence="6">
    <location>
        <begin position="877"/>
        <end position="973"/>
    </location>
</feature>
<dbReference type="PROSITE" id="PS00330">
    <property type="entry name" value="HEMOLYSIN_CALCIUM"/>
    <property type="match status" value="2"/>
</dbReference>
<feature type="domain" description="Cadherin" evidence="6">
    <location>
        <begin position="1405"/>
        <end position="1501"/>
    </location>
</feature>
<dbReference type="NCBIfam" id="TIGR01965">
    <property type="entry name" value="VCBS_repeat"/>
    <property type="match status" value="1"/>
</dbReference>
<dbReference type="InterPro" id="IPR010221">
    <property type="entry name" value="VCBS_dom"/>
</dbReference>
<feature type="domain" description="Cadherin" evidence="6">
    <location>
        <begin position="1609"/>
        <end position="1712"/>
    </location>
</feature>
<comment type="subcellular location">
    <subcellularLocation>
        <location evidence="1">Membrane</location>
        <topology evidence="1">Single-pass membrane protein</topology>
    </subcellularLocation>
</comment>
<feature type="domain" description="Cadherin" evidence="6">
    <location>
        <begin position="552"/>
        <end position="656"/>
    </location>
</feature>
<dbReference type="Pfam" id="PF00353">
    <property type="entry name" value="HemolysinCabind"/>
    <property type="match status" value="1"/>
</dbReference>
<feature type="domain" description="Cadherin" evidence="6">
    <location>
        <begin position="3616"/>
        <end position="3717"/>
    </location>
</feature>
<dbReference type="EMBL" id="CP062941">
    <property type="protein sequence ID" value="QOL49120.1"/>
    <property type="molecule type" value="Genomic_DNA"/>
</dbReference>
<reference evidence="7 8" key="1">
    <citation type="submission" date="2020-10" db="EMBL/GenBank/DDBJ databases">
        <title>Genome sequencing of Massilia sp. LPB0304.</title>
        <authorList>
            <person name="Kim J."/>
        </authorList>
    </citation>
    <scope>NUCLEOTIDE SEQUENCE [LARGE SCALE GENOMIC DNA]</scope>
    <source>
        <strain evidence="7 8">LPB0304</strain>
    </source>
</reference>
<dbReference type="Pfam" id="PF17803">
    <property type="entry name" value="Cadherin_4"/>
    <property type="match status" value="1"/>
</dbReference>
<dbReference type="InterPro" id="IPR025592">
    <property type="entry name" value="DUF4347"/>
</dbReference>
<feature type="domain" description="Cadherin" evidence="6">
    <location>
        <begin position="2566"/>
        <end position="2662"/>
    </location>
</feature>
<evidence type="ECO:0000259" key="6">
    <source>
        <dbReference type="PROSITE" id="PS50268"/>
    </source>
</evidence>
<dbReference type="PROSITE" id="PS50268">
    <property type="entry name" value="CADHERIN_2"/>
    <property type="match status" value="31"/>
</dbReference>
<dbReference type="PANTHER" id="PTHR24028:SF328">
    <property type="entry name" value="CADHERIN-3"/>
    <property type="match status" value="1"/>
</dbReference>
<dbReference type="InterPro" id="IPR014755">
    <property type="entry name" value="Cu-Rt/internalin_Ig-like"/>
</dbReference>
<dbReference type="KEGG" id="mlir:LPB04_19680"/>
<dbReference type="InterPro" id="IPR015919">
    <property type="entry name" value="Cadherin-like_sf"/>
</dbReference>
<feature type="domain" description="Cadherin" evidence="6">
    <location>
        <begin position="771"/>
        <end position="867"/>
    </location>
</feature>
<dbReference type="GO" id="GO:0005509">
    <property type="term" value="F:calcium ion binding"/>
    <property type="evidence" value="ECO:0007669"/>
    <property type="project" value="InterPro"/>
</dbReference>
<feature type="domain" description="Cadherin" evidence="6">
    <location>
        <begin position="2672"/>
        <end position="2768"/>
    </location>
</feature>
<dbReference type="PRINTS" id="PR00205">
    <property type="entry name" value="CADHERIN"/>
</dbReference>
<feature type="domain" description="Cadherin" evidence="6">
    <location>
        <begin position="2038"/>
        <end position="2134"/>
    </location>
</feature>
<gene>
    <name evidence="7" type="ORF">LPB04_19680</name>
</gene>
<feature type="domain" description="Cadherin" evidence="6">
    <location>
        <begin position="1187"/>
        <end position="1290"/>
    </location>
</feature>
<feature type="domain" description="Cadherin" evidence="6">
    <location>
        <begin position="3194"/>
        <end position="3298"/>
    </location>
</feature>
<feature type="domain" description="Cadherin" evidence="6">
    <location>
        <begin position="658"/>
        <end position="761"/>
    </location>
</feature>
<feature type="domain" description="Cadherin" evidence="6">
    <location>
        <begin position="3406"/>
        <end position="3511"/>
    </location>
</feature>
<evidence type="ECO:0000256" key="3">
    <source>
        <dbReference type="ARBA" id="ARBA00022729"/>
    </source>
</evidence>
<sequence length="4750" mass="464324">MTQSREIVFIDSAVPDLNDLLGWMLPGVEKVVLPAMQPPVAAMANSLRNRSGIDAIHIIAHGQPGEIAFASGPLSLDTLEEAVTDLGTIGDALEDGGKVLVWSCGTAKGERGGIFLDALAAVIGAPVAAATGLVGSAERGGRWDLDAWSDSAELAASAPLTRAGREAYAGILGANKIVFDLNGAAPGVNGSVNYVEQASAIFLAANATVSASGNFAGLSLTVSGLLSKEVIGLAAGDGLTISGSTILIGGKAVATFSGGNGTNFVVSFNNQAAAAEVATVLHRITYYNGSDSPVTHSLTFDLAGIQDTDLINITPVNDGPLIGTATLTGAVTEQTAPAGNLTSSGNMAFTDVDLTDTHTVTAVSVGTTLGTMNAIKTSDTTGTGTGGALTWTYTVADSAVEYLAAGETKVEQFTVTVDDGHGGQVSRTVSVTITGTNDAPVITSHGGGAAASISVAENTAAVGVVTATDVDHGATQTFTIVGGADAAKFSINAQTGALSFVSAPDFDAPTDAGADNVYDVIVQVSDGTATDTQAIAVTVTNLNDNAVSAVTDSNAAPNSVAENAAAGTVVGVTGFASDADAGAVVTYSLSDNAGGRFAINASTGVVTVANGALLDYETATSHSITVVASSSDGSPPTSQTFTISLTNVNDNAVSVVTDSNATANSVAENASTGAVVGLTAFATDADSGAVVTYTLSDDAGGRFAINSTTGVVTVADGTLLDYETATSHNITVLATSTDGSTNSQAFTIGVTNVNDNAVSTVSDTDGATGGSVAENAATGALVGVTAFATDADSGAAVTYTLSDDAGGRFAINSTTGVVTVADGTLLDYETATSHNITVLATSTDGSTNSQTFTIGVTNVNDNAVSTVSDTDGATGGSVAENAATGALVGLTAFATDADSGAVVTYSLSDDAGGRFAINSTTGVVTVADGTLLDYETATSHNITVLATSTDGSTNSQTFTIGVTNVNDNAVSTVSDTDGATGGSVAENAATGALVGVTAAATDADSGAVVTYSLSDDAGGRFAINSTTGVVTVADGTLLDYETATSHNITVLATSTDGSTNSQTFTIGVTNVNDNAVSTVSDTDGATGGSVAENAATGALVGLTAFATDADSGAVVTYSLSDDAGGRFAINSTTGVVTVADGTLLDYETATSHNITVLATSTDGSTNTQVFTIGVTNVNDNAVSAVADNDTGTNSIAENAATGALVGVTAAATDADSGAVVTYSLSDNAGGRFAIDSSTGVVTVADGTLLDYETATSHNITVLATSTDGSTNSQTFTIGVTNVNDNAVSAVADNDTGTNSIAENAATGTLVGVTAFATDADSGAVVTYSLSDDAGGRFAINSTTGVVTVADGTLLDYETATSHNITVLATSTDGSTNSQTFTIGVTNVNDNAVSTVSDTDGATGGSVAENAATGALVGVTAAATDADSGAVVTYSLSDDAGGRFAINSTTGVVTVADGTLLDYETATSHNITVLATSTDGSTNSQTFTIGVTNVNDNAVSTVSDTDGATGGSIAENAATGALVGVTAFATDADSGAVVTYSLSDDAGGRFAINSTTGVVTVADGTLLDYETATSHNITVLATSTDGSTNTQVFTIGVTNVNDNAVSAVADNDTGTNSIAENAATGTLVGVTAFATDADSGAVVTYTLSDDAGGRFAINSTTGVVTVADGTLLDYETATSHNITVLATSTDGSTNTQVFTIGVTNVNDNAVSAVADNDTGTNSIAENAATGALVGVTAAATDADSGAVVTYSLSDNAGGRFAIDSSTGVVTVADGTLLDYETATSHNITVLATSTDGSTNSQTFTIGVTNVNDNAVSAVADNDTGTNSIAENAATGTLVGVTAFATDADSGAVVTYSLSDDAGGRFAINSTTGVVTVADGTLLDYETATSHNITVLATSTDGSTNSQTFTIGVTNVNDNAVSTVSDTDGATGGSVAENAATGALVGLTAFATDADSGAVVTYSLSDNAGGRFAIDSSTGVVTVADGTLLDYETATSHNITVLATSTDGSTNSQAFTIGVTNVNDNAVSTVSDTDGATGGSVAENAATGALVGVTAAATDADSGAVVTYSLSDDAGGRFAINSTTGVVTVADGTLLDYETATSHNITVLATSTDGSTNSQTFTIGVTNVNDNAVSTVSDTDGATGGSIAENAATGALVGVTAFATDADSGAVVTYSLSDDAGGRFAINSTTGVVTVADGTLLDYETATSHNITVLATSTDGSTNTQVFTIGVTNVNDNAVSAVADNDTGTNSIAENAATGTLVGVTAFATDADSGAVVTYTLSDDAGGRFAINSTTGVVTVADGTLLDYETATSHNITVLATSTDGSTNTQVFTIGVTNVNDNAVSAVADNDTGTNSIAENAATGALVGVTAAATDADSGAVVTYSLSDDAGGRFAINSTTGVVTVADGTLLDYETATSHNITVLATSTDGSTNSQTFTIGVTNVNDNAVSTVSDTDGATGGSVAENAATGALVGLTAFATDADSGAVVTYSLSDDAGGRFAINSTTGVVTVADGTLLDYETATSHNITVLATSTDGSTNSQTFTIGVTNVNDNAVSTVSDTDGATGGSVAENAATGALVGVTAFATDADSGAVVTYSLSDNAGGRFAIDSSTGVVTVADGTLLDYETATSHNITVLATSTDGSTNSQAFTIGVTNVNDNAVSTVSDTDGATGGSVAENAATGALVGVTAAATDADSGAVVTYSLSDDAGGRFAINSTTGVVTVADGTLLDYETATSHNITVLATSTDGSTNSQAFTIGVTNVNDNAVSTVSDTDGAAGGSIAENAATGALVGVTAFATDADSGAVVTYTLSDDAGGRFAINSTTGVVTVADGTLLDYETATSHNITVLATSTDGSTNTQVFTIGVTNVNDNAVSAVADNDTGTNSIAENAATGTLVGVTAFASDADAGAVVTYSLSDNAGGRFAINASTGVVTVANGALLDYETATSHSITVVASSSDGSPPTSQTFTISLTNVNDNAVSVVTDSNATANSVAENASTGAVVGLTAFATDADSGAVVTYTLSDDAGGRFAINSTTGVVTVADGTLLDYETATSHDITVLATSTDGSTNSQAFTIGVTNVNDNAVSTVSDTDGATGGSVAENAATGALVGVTAFATDADSGAVVTYTLSDDAGGRFAINSTTGVVTVANGTLLDYESASSHNITVVASSSDGSPDSSQSFTINLANVNDNAVSAVSDRDASANSVAENAAAGTVVGLTGFATDADSGATVTYSLADNAGGRFAIDATSGIVTVATGAVLDYETATSHSITIVASSSDGSPAASQNFTINVANVNDNAVSAVSDSDAAANSVAENAASGTVVGLTGFATDADAGAAVTYSLSDNAGGRFAIDASTGVVTVANGAVLDYETATSHTITIVASSSDGSPNSSQSFTINLTNVNDNAVSAVADSDASANSVAENAATGTVVGITGLATDADAGALVTYSLSDNAGGRFAIDAATGVVTVANGSLLDYEAATSHTITIVASSTDGSPNSSQSFTINLTNINDNAISAVTDTNAAANSVTENAAAGTVVGVTGFATDADAGAVVTYSLSDNAGGRFAIDASTGVVTVANGAVLDYETATSHNITIVANSSDGSPGKSQTFSVAVNNLDEVAPTITSGATATAINENSGAGRVVYTVAATDTGDISGGLGYSLKAGGDAAAFSINSASGAVTLIGNPDFETKSAYTFTVVATDAAGNHSEQTVSLAINDVDEVAPTVTAVTDNVSGTAALGQAITFTVSFSEAVTGVNASSFTATNGSVASVTQVGASNNYTVVVNPTAGVAAGTVALSLAAGVTDTAGNAAAPGSLASFDSQPIDTLAPDAPTAITLTPVGGTVVANTVNGTNTFLNASATIVAGQATGGSAALYVGNTLVATDTSIVSGDTSVNFTTSDGSPTNAELQARIAAGGVVSIKLFDAAGNVTTSTSGNPTLVADYSAPAITAVTDNITGTAKANQAITFTVSFNEAVTGVSTGSFTATNGTITSVARFGSTNNYTVVVSPTANVAAGTVALSLAAGVTDTAGNAAPSGSLAGFDSQAIDTLAPTVTSVTSGGNGGNRTVTVTFSEAVTGFDSADVQAPGATIGAVSVVSGTSGTTYTVAVSGISGGGNNQPFNILASGSGSAFWTDAAGNGGVGFAVTNIKPAGIAGQPINLGLGVPTAEVSGMVSITVAGLPPDWTLNAGTRAADGSWTVQVADPATLTVTTPATYAGAAVLNITQSWTAQDGSAHMDFIADNVEAYAPGSPIFAVSSDDNLTGSSGADLFVFAQPIATDTVHNFDAAADKIDLIGFDGFTSFAAVQAHLADDARGNAVLTLNNGATITVVGVHAAALSANNFVFNQEPVTVNSGTLTISDGAIMPFSGVIENTGTIALASTGSDTSLEILVHSVTLQGGGDLRLSDSSGNIVFGGTAAATLTNVDNTISGAGQIGNGQMTLANAGTILADGAHALVIDTGSHAVTNTGTLAATGSGGLVINGALDNAGSLWANGGNVTVHGDVGGNGSATISGTATLQFGGAANGHTQFAADGDGTLVLDHSAAFTGTVAGFNAGDSLVFGDLFGDDVRLAYSANATGTGGTLILSDGAHTASIALEGQYTSAGFHDLLGQGNVNIVNYSAHAGDQLQYGGSGDDVLAGGAGSDILVGGAGDDLLTGGLGNDTFDFNLASDAGAAGDVVGDFSKSGTNGADVLDLHDLLQGFAGYDGTNAFTGGYLKFSSDGANTVVQVDSNGGGDSFVTLVTLNNVLITEADTPNYFI</sequence>
<keyword evidence="3" id="KW-0732">Signal</keyword>
<feature type="domain" description="Cadherin" evidence="6">
    <location>
        <begin position="2460"/>
        <end position="2556"/>
    </location>
</feature>
<feature type="domain" description="Cadherin" evidence="6">
    <location>
        <begin position="2982"/>
        <end position="3085"/>
    </location>
</feature>
<dbReference type="SUPFAM" id="SSF49313">
    <property type="entry name" value="Cadherin-like"/>
    <property type="match status" value="31"/>
</dbReference>
<dbReference type="PRINTS" id="PR00313">
    <property type="entry name" value="CABNDNGRPT"/>
</dbReference>
<keyword evidence="2" id="KW-0812">Transmembrane</keyword>
<accession>A0A7L9U2N7</accession>
<dbReference type="CDD" id="cd11304">
    <property type="entry name" value="Cadherin_repeat"/>
    <property type="match status" value="31"/>
</dbReference>
<dbReference type="GO" id="GO:0007156">
    <property type="term" value="P:homophilic cell adhesion via plasma membrane adhesion molecules"/>
    <property type="evidence" value="ECO:0007669"/>
    <property type="project" value="InterPro"/>
</dbReference>
<dbReference type="SUPFAM" id="SSF51120">
    <property type="entry name" value="beta-Roll"/>
    <property type="match status" value="1"/>
</dbReference>
<evidence type="ECO:0000256" key="2">
    <source>
        <dbReference type="ARBA" id="ARBA00022692"/>
    </source>
</evidence>
<protein>
    <submittedName>
        <fullName evidence="7">Cadherin domain-containing protein</fullName>
    </submittedName>
</protein>
<dbReference type="InterPro" id="IPR040853">
    <property type="entry name" value="RapA2_cadherin-like"/>
</dbReference>
<dbReference type="NCBIfam" id="TIGR03661">
    <property type="entry name" value="T1SS_VCA0849"/>
    <property type="match status" value="1"/>
</dbReference>
<feature type="domain" description="Cadherin" evidence="6">
    <location>
        <begin position="3300"/>
        <end position="3404"/>
    </location>
</feature>
<dbReference type="InterPro" id="IPR001343">
    <property type="entry name" value="Hemolysn_Ca-bd"/>
</dbReference>
<feature type="domain" description="Cadherin" evidence="6">
    <location>
        <begin position="1511"/>
        <end position="1607"/>
    </location>
</feature>
<feature type="domain" description="Cadherin" evidence="6">
    <location>
        <begin position="3095"/>
        <end position="3192"/>
    </location>
</feature>
<feature type="domain" description="Cadherin" evidence="6">
    <location>
        <begin position="1932"/>
        <end position="2028"/>
    </location>
</feature>
<feature type="domain" description="Cadherin" evidence="6">
    <location>
        <begin position="2778"/>
        <end position="2874"/>
    </location>
</feature>
<dbReference type="InterPro" id="IPR002126">
    <property type="entry name" value="Cadherin-like_dom"/>
</dbReference>